<proteinExistence type="predicted"/>
<sequence length="39" mass="4668">MLSKNKNSPFSVFLNKNQRQKITRNGFLTGRFFVFQINF</sequence>
<organism evidence="1 2">
    <name type="scientific">Candidatus Kuenenbacteria bacterium GW2011_GWA2_42_15</name>
    <dbReference type="NCBI Taxonomy" id="1618677"/>
    <lineage>
        <taxon>Bacteria</taxon>
        <taxon>Candidatus Kueneniibacteriota</taxon>
    </lineage>
</organism>
<gene>
    <name evidence="1" type="ORF">UV02_C0012G0010</name>
</gene>
<dbReference type="AlphaFoldDB" id="A0A0G0Z141"/>
<dbReference type="Proteomes" id="UP000034516">
    <property type="component" value="Unassembled WGS sequence"/>
</dbReference>
<protein>
    <submittedName>
        <fullName evidence="1">Uncharacterized protein</fullName>
    </submittedName>
</protein>
<name>A0A0G0Z141_9BACT</name>
<dbReference type="EMBL" id="LCCW01000012">
    <property type="protein sequence ID" value="KKS42522.1"/>
    <property type="molecule type" value="Genomic_DNA"/>
</dbReference>
<accession>A0A0G0Z141</accession>
<evidence type="ECO:0000313" key="1">
    <source>
        <dbReference type="EMBL" id="KKS42522.1"/>
    </source>
</evidence>
<evidence type="ECO:0000313" key="2">
    <source>
        <dbReference type="Proteomes" id="UP000034516"/>
    </source>
</evidence>
<reference evidence="1 2" key="1">
    <citation type="journal article" date="2015" name="Nature">
        <title>rRNA introns, odd ribosomes, and small enigmatic genomes across a large radiation of phyla.</title>
        <authorList>
            <person name="Brown C.T."/>
            <person name="Hug L.A."/>
            <person name="Thomas B.C."/>
            <person name="Sharon I."/>
            <person name="Castelle C.J."/>
            <person name="Singh A."/>
            <person name="Wilkins M.J."/>
            <person name="Williams K.H."/>
            <person name="Banfield J.F."/>
        </authorList>
    </citation>
    <scope>NUCLEOTIDE SEQUENCE [LARGE SCALE GENOMIC DNA]</scope>
</reference>
<comment type="caution">
    <text evidence="1">The sequence shown here is derived from an EMBL/GenBank/DDBJ whole genome shotgun (WGS) entry which is preliminary data.</text>
</comment>